<dbReference type="PANTHER" id="PTHR42964:SF1">
    <property type="entry name" value="POLYKETIDE BIOSYNTHESIS ENOYL-COA HYDRATASE PKSH-RELATED"/>
    <property type="match status" value="1"/>
</dbReference>
<dbReference type="InterPro" id="IPR018376">
    <property type="entry name" value="Enoyl-CoA_hyd/isom_CS"/>
</dbReference>
<dbReference type="EMBL" id="CP128399">
    <property type="protein sequence ID" value="WJW65563.1"/>
    <property type="molecule type" value="Genomic_DNA"/>
</dbReference>
<dbReference type="GO" id="GO:0003824">
    <property type="term" value="F:catalytic activity"/>
    <property type="evidence" value="ECO:0007669"/>
    <property type="project" value="InterPro"/>
</dbReference>
<dbReference type="Pfam" id="PF00378">
    <property type="entry name" value="ECH_1"/>
    <property type="match status" value="1"/>
</dbReference>
<dbReference type="RefSeq" id="WP_341467447.1">
    <property type="nucleotide sequence ID" value="NZ_CP128399.1"/>
</dbReference>
<dbReference type="EMBL" id="JACATZ010000001">
    <property type="protein sequence ID" value="NWJ46186.1"/>
    <property type="molecule type" value="Genomic_DNA"/>
</dbReference>
<dbReference type="InterPro" id="IPR051683">
    <property type="entry name" value="Enoyl-CoA_Hydratase/Isomerase"/>
</dbReference>
<evidence type="ECO:0000313" key="5">
    <source>
        <dbReference type="Proteomes" id="UP000521676"/>
    </source>
</evidence>
<sequence length="260" mass="28425">MEYQNVLLQIEGARADVIINRPERRNALNSATISELVAAFEECRDNPAVRVVVLSGVGDKAFCAGADLAETQQSMSEYARWKGREPFVYLWELLGKLGKPIIAQVQGAALAGGMGLALNCDFVIAGEQARFGTPEINVGMFPMMISAILIRNLGRKKAIDLMLTGRQIDAHEAERIGVATRVVAQVQLKQEVDTLAAELAAKSPAIMKLGKDALYNATDLPFEQALDYLSSMLSLCILTEDSREGLTAFLEKRKPIWKGQ</sequence>
<organism evidence="3 5">
    <name type="scientific">Candidatus Chlorohelix allophototropha</name>
    <dbReference type="NCBI Taxonomy" id="3003348"/>
    <lineage>
        <taxon>Bacteria</taxon>
        <taxon>Bacillati</taxon>
        <taxon>Chloroflexota</taxon>
        <taxon>Chloroflexia</taxon>
        <taxon>Candidatus Chloroheliales</taxon>
        <taxon>Candidatus Chloroheliaceae</taxon>
        <taxon>Candidatus Chlorohelix</taxon>
    </lineage>
</organism>
<dbReference type="InterPro" id="IPR001753">
    <property type="entry name" value="Enoyl-CoA_hydra/iso"/>
</dbReference>
<dbReference type="Proteomes" id="UP001431572">
    <property type="component" value="Chromosome 1"/>
</dbReference>
<protein>
    <submittedName>
        <fullName evidence="4">Enoyl-CoA hydratase-related protein</fullName>
    </submittedName>
    <submittedName>
        <fullName evidence="3">Enoyl-CoA hydratase/isomerase family protein</fullName>
    </submittedName>
</protein>
<dbReference type="CDD" id="cd06558">
    <property type="entry name" value="crotonase-like"/>
    <property type="match status" value="1"/>
</dbReference>
<evidence type="ECO:0000313" key="6">
    <source>
        <dbReference type="Proteomes" id="UP001431572"/>
    </source>
</evidence>
<evidence type="ECO:0000313" key="3">
    <source>
        <dbReference type="EMBL" id="NWJ46186.1"/>
    </source>
</evidence>
<evidence type="ECO:0000256" key="1">
    <source>
        <dbReference type="ARBA" id="ARBA00005254"/>
    </source>
</evidence>
<name>A0A8T7M386_9CHLR</name>
<dbReference type="SUPFAM" id="SSF52096">
    <property type="entry name" value="ClpP/crotonase"/>
    <property type="match status" value="1"/>
</dbReference>
<dbReference type="Proteomes" id="UP000521676">
    <property type="component" value="Unassembled WGS sequence"/>
</dbReference>
<dbReference type="InterPro" id="IPR014748">
    <property type="entry name" value="Enoyl-CoA_hydra_C"/>
</dbReference>
<dbReference type="PROSITE" id="PS00166">
    <property type="entry name" value="ENOYL_COA_HYDRATASE"/>
    <property type="match status" value="1"/>
</dbReference>
<dbReference type="Gene3D" id="3.90.226.10">
    <property type="entry name" value="2-enoyl-CoA Hydratase, Chain A, domain 1"/>
    <property type="match status" value="1"/>
</dbReference>
<evidence type="ECO:0000256" key="2">
    <source>
        <dbReference type="RuleBase" id="RU003707"/>
    </source>
</evidence>
<comment type="similarity">
    <text evidence="1 2">Belongs to the enoyl-CoA hydratase/isomerase family.</text>
</comment>
<accession>A0A8T7M386</accession>
<reference evidence="4" key="2">
    <citation type="journal article" date="2024" name="Nature">
        <title>Anoxygenic phototroph of the Chloroflexota uses a type I reaction centre.</title>
        <authorList>
            <person name="Tsuji J.M."/>
            <person name="Shaw N.A."/>
            <person name="Nagashima S."/>
            <person name="Venkiteswaran J.J."/>
            <person name="Schiff S.L."/>
            <person name="Watanabe T."/>
            <person name="Fukui M."/>
            <person name="Hanada S."/>
            <person name="Tank M."/>
            <person name="Neufeld J.D."/>
        </authorList>
    </citation>
    <scope>NUCLEOTIDE SEQUENCE</scope>
    <source>
        <strain evidence="4">L227-S17</strain>
    </source>
</reference>
<evidence type="ECO:0000313" key="4">
    <source>
        <dbReference type="EMBL" id="WJW65563.1"/>
    </source>
</evidence>
<proteinExistence type="inferred from homology"/>
<dbReference type="AlphaFoldDB" id="A0A8T7M386"/>
<dbReference type="Gene3D" id="1.10.12.10">
    <property type="entry name" value="Lyase 2-enoyl-coa Hydratase, Chain A, domain 2"/>
    <property type="match status" value="1"/>
</dbReference>
<dbReference type="PANTHER" id="PTHR42964">
    <property type="entry name" value="ENOYL-COA HYDRATASE"/>
    <property type="match status" value="1"/>
</dbReference>
<dbReference type="InterPro" id="IPR029045">
    <property type="entry name" value="ClpP/crotonase-like_dom_sf"/>
</dbReference>
<keyword evidence="6" id="KW-1185">Reference proteome</keyword>
<reference evidence="3 5" key="1">
    <citation type="submission" date="2020-06" db="EMBL/GenBank/DDBJ databases">
        <title>Anoxygenic phototrophic Chloroflexota member uses a Type I reaction center.</title>
        <authorList>
            <person name="Tsuji J.M."/>
            <person name="Shaw N.A."/>
            <person name="Nagashima S."/>
            <person name="Venkiteswaran J."/>
            <person name="Schiff S.L."/>
            <person name="Hanada S."/>
            <person name="Tank M."/>
            <person name="Neufeld J.D."/>
        </authorList>
    </citation>
    <scope>NUCLEOTIDE SEQUENCE [LARGE SCALE GENOMIC DNA]</scope>
    <source>
        <strain evidence="3">L227-S17</strain>
    </source>
</reference>
<gene>
    <name evidence="3" type="ORF">HXX08_09930</name>
    <name evidence="4" type="ORF">OZ401_001330</name>
</gene>